<keyword evidence="2" id="KW-0812">Transmembrane</keyword>
<gene>
    <name evidence="3" type="primary">PHO88</name>
    <name evidence="3" type="ORF">LPJ61_003810</name>
</gene>
<evidence type="ECO:0000313" key="4">
    <source>
        <dbReference type="Proteomes" id="UP001143981"/>
    </source>
</evidence>
<dbReference type="InterPro" id="IPR012098">
    <property type="entry name" value="SND3_fun"/>
</dbReference>
<dbReference type="GO" id="GO:0005783">
    <property type="term" value="C:endoplasmic reticulum"/>
    <property type="evidence" value="ECO:0007669"/>
    <property type="project" value="InterPro"/>
</dbReference>
<name>A0A9W7YC41_9FUNG</name>
<keyword evidence="2" id="KW-1133">Transmembrane helix</keyword>
<sequence length="203" mass="21922">MAGMQDQVLQLVVIFGTMHVVKKAGLESPEYAPLIRAAYGITTAVILGLTFYIKGLIQKRNDTTALEYDDPSAGGQQGRIVTTVSRYDIGEVAKLQKSSMFTAAIVMFMHFKFGYIQPLILQSLLPILNLFKSPLFQIYILGKPATDSLKRPWVPENPFAALTGAGNRDEPAAAAITAGSAAQEDSAPVSPSSDSNAETRKDK</sequence>
<comment type="caution">
    <text evidence="3">The sequence shown here is derived from an EMBL/GenBank/DDBJ whole genome shotgun (WGS) entry which is preliminary data.</text>
</comment>
<dbReference type="GO" id="GO:0045047">
    <property type="term" value="P:protein targeting to ER"/>
    <property type="evidence" value="ECO:0007669"/>
    <property type="project" value="InterPro"/>
</dbReference>
<dbReference type="GO" id="GO:0005739">
    <property type="term" value="C:mitochondrion"/>
    <property type="evidence" value="ECO:0007669"/>
    <property type="project" value="TreeGrafter"/>
</dbReference>
<reference evidence="3" key="1">
    <citation type="submission" date="2022-07" db="EMBL/GenBank/DDBJ databases">
        <title>Phylogenomic reconstructions and comparative analyses of Kickxellomycotina fungi.</title>
        <authorList>
            <person name="Reynolds N.K."/>
            <person name="Stajich J.E."/>
            <person name="Barry K."/>
            <person name="Grigoriev I.V."/>
            <person name="Crous P."/>
            <person name="Smith M.E."/>
        </authorList>
    </citation>
    <scope>NUCLEOTIDE SEQUENCE</scope>
    <source>
        <strain evidence="3">BCRC 34381</strain>
    </source>
</reference>
<dbReference type="Pfam" id="PF10032">
    <property type="entry name" value="Pho88"/>
    <property type="match status" value="1"/>
</dbReference>
<dbReference type="Proteomes" id="UP001143981">
    <property type="component" value="Unassembled WGS sequence"/>
</dbReference>
<dbReference type="PANTHER" id="PTHR28112:SF1">
    <property type="entry name" value="SRP-INDEPENDENT TARGETING PROTEIN 3"/>
    <property type="match status" value="1"/>
</dbReference>
<feature type="region of interest" description="Disordered" evidence="1">
    <location>
        <begin position="164"/>
        <end position="203"/>
    </location>
</feature>
<organism evidence="3 4">
    <name type="scientific">Coemansia biformis</name>
    <dbReference type="NCBI Taxonomy" id="1286918"/>
    <lineage>
        <taxon>Eukaryota</taxon>
        <taxon>Fungi</taxon>
        <taxon>Fungi incertae sedis</taxon>
        <taxon>Zoopagomycota</taxon>
        <taxon>Kickxellomycotina</taxon>
        <taxon>Kickxellomycetes</taxon>
        <taxon>Kickxellales</taxon>
        <taxon>Kickxellaceae</taxon>
        <taxon>Coemansia</taxon>
    </lineage>
</organism>
<keyword evidence="2" id="KW-0472">Membrane</keyword>
<evidence type="ECO:0000313" key="3">
    <source>
        <dbReference type="EMBL" id="KAJ1728867.1"/>
    </source>
</evidence>
<evidence type="ECO:0000256" key="2">
    <source>
        <dbReference type="SAM" id="Phobius"/>
    </source>
</evidence>
<dbReference type="EMBL" id="JANBOI010000723">
    <property type="protein sequence ID" value="KAJ1728867.1"/>
    <property type="molecule type" value="Genomic_DNA"/>
</dbReference>
<accession>A0A9W7YC41</accession>
<keyword evidence="4" id="KW-1185">Reference proteome</keyword>
<dbReference type="AlphaFoldDB" id="A0A9W7YC41"/>
<feature type="transmembrane region" description="Helical" evidence="2">
    <location>
        <begin position="33"/>
        <end position="53"/>
    </location>
</feature>
<dbReference type="OrthoDB" id="18139at2759"/>
<feature type="compositionally biased region" description="Low complexity" evidence="1">
    <location>
        <begin position="172"/>
        <end position="182"/>
    </location>
</feature>
<dbReference type="PANTHER" id="PTHR28112">
    <property type="entry name" value="SRP-INDEPENDENT TARGETING PROTEIN 3"/>
    <property type="match status" value="1"/>
</dbReference>
<evidence type="ECO:0000256" key="1">
    <source>
        <dbReference type="SAM" id="MobiDB-lite"/>
    </source>
</evidence>
<proteinExistence type="predicted"/>
<protein>
    <submittedName>
        <fullName evidence="3">Phosphate transporter (Pho88)</fullName>
    </submittedName>
</protein>